<dbReference type="SUPFAM" id="SSF52425">
    <property type="entry name" value="Cryptochrome/photolyase, N-terminal domain"/>
    <property type="match status" value="1"/>
</dbReference>
<dbReference type="Gene3D" id="1.25.40.80">
    <property type="match status" value="1"/>
</dbReference>
<keyword evidence="3 4" id="KW-0274">FAD</keyword>
<feature type="binding site" evidence="4">
    <location>
        <begin position="472"/>
        <end position="474"/>
    </location>
    <ligand>
        <name>FAD</name>
        <dbReference type="ChEBI" id="CHEBI:57692"/>
    </ligand>
</feature>
<dbReference type="Gene3D" id="3.40.50.620">
    <property type="entry name" value="HUPs"/>
    <property type="match status" value="1"/>
</dbReference>
<proteinExistence type="inferred from homology"/>
<dbReference type="PRINTS" id="PR00147">
    <property type="entry name" value="DNAPHOTLYASE"/>
</dbReference>
<dbReference type="Pfam" id="PF03441">
    <property type="entry name" value="FAD_binding_7"/>
    <property type="match status" value="1"/>
</dbReference>
<dbReference type="InterPro" id="IPR014729">
    <property type="entry name" value="Rossmann-like_a/b/a_fold"/>
</dbReference>
<protein>
    <submittedName>
        <fullName evidence="8">Cryptochrome</fullName>
    </submittedName>
</protein>
<feature type="binding site" evidence="4">
    <location>
        <position position="291"/>
    </location>
    <ligand>
        <name>FAD</name>
        <dbReference type="ChEBI" id="CHEBI:57692"/>
    </ligand>
</feature>
<gene>
    <name evidence="8" type="ORF">Trco_003590</name>
</gene>
<dbReference type="PANTHER" id="PTHR11455:SF22">
    <property type="entry name" value="CRYPTOCHROME DASH"/>
    <property type="match status" value="1"/>
</dbReference>
<dbReference type="GO" id="GO:0003904">
    <property type="term" value="F:deoxyribodipyrimidine photo-lyase activity"/>
    <property type="evidence" value="ECO:0007669"/>
    <property type="project" value="TreeGrafter"/>
</dbReference>
<dbReference type="InterPro" id="IPR036134">
    <property type="entry name" value="Crypto/Photolyase_FAD-like_sf"/>
</dbReference>
<dbReference type="OrthoDB" id="435881at2759"/>
<evidence type="ECO:0000313" key="9">
    <source>
        <dbReference type="Proteomes" id="UP000827724"/>
    </source>
</evidence>
<feature type="site" description="Electron transfer via tryptophanyl radical" evidence="5">
    <location>
        <position position="459"/>
    </location>
</feature>
<keyword evidence="2 4" id="KW-0285">Flavoprotein</keyword>
<dbReference type="SUPFAM" id="SSF48173">
    <property type="entry name" value="Cryptochrome/photolyase FAD-binding domain"/>
    <property type="match status" value="1"/>
</dbReference>
<dbReference type="GO" id="GO:0000719">
    <property type="term" value="P:photoreactive repair"/>
    <property type="evidence" value="ECO:0007669"/>
    <property type="project" value="TreeGrafter"/>
</dbReference>
<comment type="similarity">
    <text evidence="1">Belongs to the DNA photolyase class-1 family.</text>
</comment>
<dbReference type="Gene3D" id="1.10.579.10">
    <property type="entry name" value="DNA Cyclobutane Dipyrimidine Photolyase, subunit A, domain 3"/>
    <property type="match status" value="1"/>
</dbReference>
<feature type="site" description="Electron transfer via tryptophanyl radical" evidence="5">
    <location>
        <position position="390"/>
    </location>
</feature>
<evidence type="ECO:0000256" key="2">
    <source>
        <dbReference type="ARBA" id="ARBA00022630"/>
    </source>
</evidence>
<feature type="site" description="Electron transfer via tryptophanyl radical" evidence="5">
    <location>
        <position position="482"/>
    </location>
</feature>
<evidence type="ECO:0000313" key="8">
    <source>
        <dbReference type="EMBL" id="KAH6607277.1"/>
    </source>
</evidence>
<dbReference type="InterPro" id="IPR006050">
    <property type="entry name" value="DNA_photolyase_N"/>
</dbReference>
<organism evidence="8 9">
    <name type="scientific">Trichoderma cornu-damae</name>
    <dbReference type="NCBI Taxonomy" id="654480"/>
    <lineage>
        <taxon>Eukaryota</taxon>
        <taxon>Fungi</taxon>
        <taxon>Dikarya</taxon>
        <taxon>Ascomycota</taxon>
        <taxon>Pezizomycotina</taxon>
        <taxon>Sordariomycetes</taxon>
        <taxon>Hypocreomycetidae</taxon>
        <taxon>Hypocreales</taxon>
        <taxon>Hypocreaceae</taxon>
        <taxon>Trichoderma</taxon>
    </lineage>
</organism>
<evidence type="ECO:0000256" key="4">
    <source>
        <dbReference type="PIRSR" id="PIRSR602081-1"/>
    </source>
</evidence>
<comment type="caution">
    <text evidence="8">The sequence shown here is derived from an EMBL/GenBank/DDBJ whole genome shotgun (WGS) entry which is preliminary data.</text>
</comment>
<evidence type="ECO:0000259" key="7">
    <source>
        <dbReference type="PROSITE" id="PS51645"/>
    </source>
</evidence>
<dbReference type="PROSITE" id="PS51645">
    <property type="entry name" value="PHR_CRY_ALPHA_BETA"/>
    <property type="match status" value="1"/>
</dbReference>
<evidence type="ECO:0000256" key="3">
    <source>
        <dbReference type="ARBA" id="ARBA00022827"/>
    </source>
</evidence>
<accession>A0A9P8QRG9</accession>
<feature type="region of interest" description="Disordered" evidence="6">
    <location>
        <begin position="198"/>
        <end position="223"/>
    </location>
</feature>
<feature type="domain" description="Photolyase/cryptochrome alpha/beta" evidence="7">
    <location>
        <begin position="5"/>
        <end position="168"/>
    </location>
</feature>
<comment type="cofactor">
    <cofactor evidence="4">
        <name>FAD</name>
        <dbReference type="ChEBI" id="CHEBI:57692"/>
    </cofactor>
    <text evidence="4">Binds 1 FAD per subunit.</text>
</comment>
<dbReference type="PANTHER" id="PTHR11455">
    <property type="entry name" value="CRYPTOCHROME"/>
    <property type="match status" value="1"/>
</dbReference>
<evidence type="ECO:0000256" key="6">
    <source>
        <dbReference type="SAM" id="MobiDB-lite"/>
    </source>
</evidence>
<dbReference type="InterPro" id="IPR005101">
    <property type="entry name" value="Cryptochr/Photolyase_FAD-bd"/>
</dbReference>
<dbReference type="InterPro" id="IPR002081">
    <property type="entry name" value="Cryptochrome/DNA_photolyase_1"/>
</dbReference>
<evidence type="ECO:0000256" key="5">
    <source>
        <dbReference type="PIRSR" id="PIRSR602081-2"/>
    </source>
</evidence>
<dbReference type="InterPro" id="IPR036155">
    <property type="entry name" value="Crypto/Photolyase_N_sf"/>
</dbReference>
<dbReference type="Proteomes" id="UP000827724">
    <property type="component" value="Unassembled WGS sequence"/>
</dbReference>
<reference evidence="8" key="1">
    <citation type="submission" date="2021-08" db="EMBL/GenBank/DDBJ databases">
        <title>Chromosome-Level Trichoderma cornu-damae using Hi-C Data.</title>
        <authorList>
            <person name="Kim C.S."/>
        </authorList>
    </citation>
    <scope>NUCLEOTIDE SEQUENCE</scope>
    <source>
        <strain evidence="8">KA19-0412C</strain>
    </source>
</reference>
<keyword evidence="9" id="KW-1185">Reference proteome</keyword>
<dbReference type="GO" id="GO:0003684">
    <property type="term" value="F:damaged DNA binding"/>
    <property type="evidence" value="ECO:0007669"/>
    <property type="project" value="TreeGrafter"/>
</dbReference>
<dbReference type="GO" id="GO:0071949">
    <property type="term" value="F:FAD binding"/>
    <property type="evidence" value="ECO:0007669"/>
    <property type="project" value="TreeGrafter"/>
</dbReference>
<name>A0A9P8QRG9_9HYPO</name>
<dbReference type="AlphaFoldDB" id="A0A9P8QRG9"/>
<evidence type="ECO:0000256" key="1">
    <source>
        <dbReference type="ARBA" id="ARBA00005862"/>
    </source>
</evidence>
<sequence>MSGGRILVYLLRHDLRTADNPVLHRLSTSGDHHGYTHLLPVYVLPPDQVELSGLVKDGEICPYPRASATSSGNWKCSVHRIKFLVECVWDLKENLERLGSGLVIRAGAFDAVLKSIIQGYAGDADGPHVGAVWMVEEFSPDQILEQELVSAVCIEFGVELVQFQDQKQFIDDRDLPVQSVSDLPDVFADFQLSLEPLRDRPREPVPTPAKSSLPPLPDGASIPAQHRPFAVPETLQEIIQSLQEPLKPDYSYHHRWLDFDGEALARPPLGGETCAHERLRQVVGQGIASQYHNMRDELHESDRCHKLEAYLSFGCITARQIHRELAKLEDGAEADLALSEGFGRGQNPGTSAIRAELLHRDFVRLCVKKHRHDIFSLDGSGLGKNPGRQWKTPDDQAARPDQGLSPLNVAAIIAQFQAGTTGYGLVDAIMRQLLYTAHISPRGQMLAANFLARYAGVDWRHGVEWVASLSTDADAALHWYSWQHHAGIGPDPQGAGLAKSPVHVAFKYDPNGSLVRRWLPELQGLTKLSNLFQVSTASPGLLRQLGLSDSAMVTSPVPSNHFRRGLAQRLSHFSIPPSSKLFSNRFL</sequence>
<dbReference type="Pfam" id="PF00875">
    <property type="entry name" value="DNA_photolyase"/>
    <property type="match status" value="1"/>
</dbReference>
<dbReference type="EMBL" id="JAIWOZ010000003">
    <property type="protein sequence ID" value="KAH6607277.1"/>
    <property type="molecule type" value="Genomic_DNA"/>
</dbReference>